<evidence type="ECO:0000313" key="1">
    <source>
        <dbReference type="EMBL" id="KAF9474935.1"/>
    </source>
</evidence>
<dbReference type="EMBL" id="MU155355">
    <property type="protein sequence ID" value="KAF9474935.1"/>
    <property type="molecule type" value="Genomic_DNA"/>
</dbReference>
<protein>
    <submittedName>
        <fullName evidence="1">Uncharacterized protein</fullName>
    </submittedName>
</protein>
<accession>A0A9P5YW11</accession>
<dbReference type="Proteomes" id="UP000807469">
    <property type="component" value="Unassembled WGS sequence"/>
</dbReference>
<evidence type="ECO:0000313" key="2">
    <source>
        <dbReference type="Proteomes" id="UP000807469"/>
    </source>
</evidence>
<keyword evidence="2" id="KW-1185">Reference proteome</keyword>
<proteinExistence type="predicted"/>
<reference evidence="1" key="1">
    <citation type="submission" date="2020-11" db="EMBL/GenBank/DDBJ databases">
        <authorList>
            <consortium name="DOE Joint Genome Institute"/>
            <person name="Ahrendt S."/>
            <person name="Riley R."/>
            <person name="Andreopoulos W."/>
            <person name="Labutti K."/>
            <person name="Pangilinan J."/>
            <person name="Ruiz-Duenas F.J."/>
            <person name="Barrasa J.M."/>
            <person name="Sanchez-Garcia M."/>
            <person name="Camarero S."/>
            <person name="Miyauchi S."/>
            <person name="Serrano A."/>
            <person name="Linde D."/>
            <person name="Babiker R."/>
            <person name="Drula E."/>
            <person name="Ayuso-Fernandez I."/>
            <person name="Pacheco R."/>
            <person name="Padilla G."/>
            <person name="Ferreira P."/>
            <person name="Barriuso J."/>
            <person name="Kellner H."/>
            <person name="Castanera R."/>
            <person name="Alfaro M."/>
            <person name="Ramirez L."/>
            <person name="Pisabarro A.G."/>
            <person name="Kuo A."/>
            <person name="Tritt A."/>
            <person name="Lipzen A."/>
            <person name="He G."/>
            <person name="Yan M."/>
            <person name="Ng V."/>
            <person name="Cullen D."/>
            <person name="Martin F."/>
            <person name="Rosso M.-N."/>
            <person name="Henrissat B."/>
            <person name="Hibbett D."/>
            <person name="Martinez A.T."/>
            <person name="Grigoriev I.V."/>
        </authorList>
    </citation>
    <scope>NUCLEOTIDE SEQUENCE</scope>
    <source>
        <strain evidence="1">CIRM-BRFM 674</strain>
    </source>
</reference>
<dbReference type="AlphaFoldDB" id="A0A9P5YW11"/>
<name>A0A9P5YW11_9AGAR</name>
<sequence>MLNATPNLRELDLKNCLSSRKSESPSSLSPGDVHLSHLQTLNISFPYSAAAYFFQSIIFPPTAFIKVTLDDEVDAEPSVVLMELVRSYSNAGAADVVFQSLSLEEYHGARIRLYTESLQISEMITPGTPRRIVARLDLTFFFSHQENTNTLSKIIKILLERIHLRSIRNIYISRISALDTEDARGVFFSDPQELSIVLRIGRASVSSNTCRSDMALRDGHKMLSARKIAHTWFMQLEMYESALETWVGSPIDQDEVKHQVAQLFGIAKHVF</sequence>
<comment type="caution">
    <text evidence="1">The sequence shown here is derived from an EMBL/GenBank/DDBJ whole genome shotgun (WGS) entry which is preliminary data.</text>
</comment>
<organism evidence="1 2">
    <name type="scientific">Pholiota conissans</name>
    <dbReference type="NCBI Taxonomy" id="109636"/>
    <lineage>
        <taxon>Eukaryota</taxon>
        <taxon>Fungi</taxon>
        <taxon>Dikarya</taxon>
        <taxon>Basidiomycota</taxon>
        <taxon>Agaricomycotina</taxon>
        <taxon>Agaricomycetes</taxon>
        <taxon>Agaricomycetidae</taxon>
        <taxon>Agaricales</taxon>
        <taxon>Agaricineae</taxon>
        <taxon>Strophariaceae</taxon>
        <taxon>Pholiota</taxon>
    </lineage>
</organism>
<gene>
    <name evidence="1" type="ORF">BDN70DRAFT_936293</name>
</gene>